<dbReference type="PROSITE" id="PS50932">
    <property type="entry name" value="HTH_LACI_2"/>
    <property type="match status" value="1"/>
</dbReference>
<reference evidence="6" key="1">
    <citation type="journal article" date="2019" name="Int. J. Syst. Evol. Microbiol.">
        <title>The Global Catalogue of Microorganisms (GCM) 10K type strain sequencing project: providing services to taxonomists for standard genome sequencing and annotation.</title>
        <authorList>
            <consortium name="The Broad Institute Genomics Platform"/>
            <consortium name="The Broad Institute Genome Sequencing Center for Infectious Disease"/>
            <person name="Wu L."/>
            <person name="Ma J."/>
        </authorList>
    </citation>
    <scope>NUCLEOTIDE SEQUENCE [LARGE SCALE GENOMIC DNA]</scope>
    <source>
        <strain evidence="6">JCM 18200</strain>
    </source>
</reference>
<feature type="domain" description="HTH lacI-type" evidence="4">
    <location>
        <begin position="5"/>
        <end position="62"/>
    </location>
</feature>
<dbReference type="SMART" id="SM00354">
    <property type="entry name" value="HTH_LACI"/>
    <property type="match status" value="1"/>
</dbReference>
<dbReference type="SUPFAM" id="SSF47413">
    <property type="entry name" value="lambda repressor-like DNA-binding domains"/>
    <property type="match status" value="1"/>
</dbReference>
<proteinExistence type="predicted"/>
<dbReference type="Pfam" id="PF00356">
    <property type="entry name" value="LacI"/>
    <property type="match status" value="1"/>
</dbReference>
<accession>A0ABP9BWY8</accession>
<keyword evidence="6" id="KW-1185">Reference proteome</keyword>
<dbReference type="Pfam" id="PF13377">
    <property type="entry name" value="Peripla_BP_3"/>
    <property type="match status" value="1"/>
</dbReference>
<dbReference type="PANTHER" id="PTHR30146">
    <property type="entry name" value="LACI-RELATED TRANSCRIPTIONAL REPRESSOR"/>
    <property type="match status" value="1"/>
</dbReference>
<dbReference type="InterPro" id="IPR000843">
    <property type="entry name" value="HTH_LacI"/>
</dbReference>
<keyword evidence="1" id="KW-0805">Transcription regulation</keyword>
<evidence type="ECO:0000256" key="3">
    <source>
        <dbReference type="ARBA" id="ARBA00023163"/>
    </source>
</evidence>
<dbReference type="EMBL" id="BAABIQ010000042">
    <property type="protein sequence ID" value="GAA4801658.1"/>
    <property type="molecule type" value="Genomic_DNA"/>
</dbReference>
<dbReference type="Gene3D" id="1.10.260.40">
    <property type="entry name" value="lambda repressor-like DNA-binding domains"/>
    <property type="match status" value="1"/>
</dbReference>
<dbReference type="InterPro" id="IPR046335">
    <property type="entry name" value="LacI/GalR-like_sensor"/>
</dbReference>
<dbReference type="CDD" id="cd01392">
    <property type="entry name" value="HTH_LacI"/>
    <property type="match status" value="1"/>
</dbReference>
<evidence type="ECO:0000313" key="6">
    <source>
        <dbReference type="Proteomes" id="UP001501411"/>
    </source>
</evidence>
<dbReference type="SUPFAM" id="SSF53822">
    <property type="entry name" value="Periplasmic binding protein-like I"/>
    <property type="match status" value="1"/>
</dbReference>
<dbReference type="InterPro" id="IPR010982">
    <property type="entry name" value="Lambda_DNA-bd_dom_sf"/>
</dbReference>
<dbReference type="InterPro" id="IPR028082">
    <property type="entry name" value="Peripla_BP_I"/>
</dbReference>
<evidence type="ECO:0000256" key="2">
    <source>
        <dbReference type="ARBA" id="ARBA00023125"/>
    </source>
</evidence>
<dbReference type="Gene3D" id="3.40.50.2300">
    <property type="match status" value="2"/>
</dbReference>
<gene>
    <name evidence="5" type="ORF">GCM10023231_33050</name>
</gene>
<evidence type="ECO:0000313" key="5">
    <source>
        <dbReference type="EMBL" id="GAA4801658.1"/>
    </source>
</evidence>
<evidence type="ECO:0000256" key="1">
    <source>
        <dbReference type="ARBA" id="ARBA00023015"/>
    </source>
</evidence>
<name>A0ABP9BWY8_9SPHI</name>
<evidence type="ECO:0000259" key="4">
    <source>
        <dbReference type="PROSITE" id="PS50932"/>
    </source>
</evidence>
<organism evidence="5 6">
    <name type="scientific">Olivibacter ginsenosidimutans</name>
    <dbReference type="NCBI Taxonomy" id="1176537"/>
    <lineage>
        <taxon>Bacteria</taxon>
        <taxon>Pseudomonadati</taxon>
        <taxon>Bacteroidota</taxon>
        <taxon>Sphingobacteriia</taxon>
        <taxon>Sphingobacteriales</taxon>
        <taxon>Sphingobacteriaceae</taxon>
        <taxon>Olivibacter</taxon>
    </lineage>
</organism>
<comment type="caution">
    <text evidence="5">The sequence shown here is derived from an EMBL/GenBank/DDBJ whole genome shotgun (WGS) entry which is preliminary data.</text>
</comment>
<dbReference type="RefSeq" id="WP_345233354.1">
    <property type="nucleotide sequence ID" value="NZ_BAABIQ010000042.1"/>
</dbReference>
<protein>
    <submittedName>
        <fullName evidence="5">Substrate-binding domain-containing protein</fullName>
    </submittedName>
</protein>
<keyword evidence="3" id="KW-0804">Transcription</keyword>
<dbReference type="Proteomes" id="UP001501411">
    <property type="component" value="Unassembled WGS sequence"/>
</dbReference>
<dbReference type="CDD" id="cd19977">
    <property type="entry name" value="PBP1_EndR-like"/>
    <property type="match status" value="1"/>
</dbReference>
<dbReference type="PANTHER" id="PTHR30146:SF109">
    <property type="entry name" value="HTH-TYPE TRANSCRIPTIONAL REGULATOR GALS"/>
    <property type="match status" value="1"/>
</dbReference>
<sequence>MSKKVSLKDIAKAVGVSTALVSYVLNNKEKEARVGKDIAAVIRKKAVELHYQPNQLAKSLKSGKSFTIGLIVADISNPFFANIARTIEDEAKKNNYTVIFGSSDENAEKSLDLIEVLVKRQVDGFIIAPTEGSEEQINYLKRSNIPFVLIDRYFPSIQTNYVATANFQAASQATRHLIANGFKRIAMIAYKSKLIHMRERIDGYRTAIKENGALKPIVQEVNYSSVGSDIQEKIGKMLAAKQPIDALLFATNTLSIHGLKYLNSKHFKVPEDVAVVCFDESDAFDFFYCPLTYVKQPLVEVAQQAVTILIDRINQPIRETEEQVLLTSSLVVKASSSHP</sequence>
<keyword evidence="2" id="KW-0238">DNA-binding</keyword>